<organism evidence="6">
    <name type="scientific">Daphnia atkinsoni</name>
    <dbReference type="NCBI Taxonomy" id="342845"/>
    <lineage>
        <taxon>Eukaryota</taxon>
        <taxon>Metazoa</taxon>
        <taxon>Ecdysozoa</taxon>
        <taxon>Arthropoda</taxon>
        <taxon>Crustacea</taxon>
        <taxon>Branchiopoda</taxon>
        <taxon>Diplostraca</taxon>
        <taxon>Cladocera</taxon>
        <taxon>Anomopoda</taxon>
        <taxon>Daphniidae</taxon>
        <taxon>Daphnia</taxon>
        <taxon>Daphnia atkinsoni group</taxon>
    </lineage>
</organism>
<gene>
    <name evidence="6" type="primary">EOG090X09ZU</name>
</gene>
<dbReference type="AlphaFoldDB" id="A0A4Y7M1R3"/>
<dbReference type="InterPro" id="IPR000073">
    <property type="entry name" value="AB_hydrolase_1"/>
</dbReference>
<keyword evidence="4" id="KW-0812">Transmembrane</keyword>
<feature type="domain" description="AB hydrolase-1" evidence="5">
    <location>
        <begin position="183"/>
        <end position="299"/>
    </location>
</feature>
<dbReference type="PANTHER" id="PTHR12277:SF81">
    <property type="entry name" value="PROTEIN ABHD13"/>
    <property type="match status" value="1"/>
</dbReference>
<evidence type="ECO:0000313" key="6">
    <source>
        <dbReference type="EMBL" id="SVE73695.1"/>
    </source>
</evidence>
<protein>
    <recommendedName>
        <fullName evidence="1">Protein ABHD13</fullName>
    </recommendedName>
    <alternativeName>
        <fullName evidence="2">Alpha/beta hydrolase domain-containing protein 13</fullName>
    </alternativeName>
</protein>
<feature type="region of interest" description="Disordered" evidence="3">
    <location>
        <begin position="1"/>
        <end position="34"/>
    </location>
</feature>
<dbReference type="InterPro" id="IPR029058">
    <property type="entry name" value="AB_hydrolase_fold"/>
</dbReference>
<keyword evidence="4" id="KW-0472">Membrane</keyword>
<dbReference type="PANTHER" id="PTHR12277">
    <property type="entry name" value="ALPHA/BETA HYDROLASE DOMAIN-CONTAINING PROTEIN"/>
    <property type="match status" value="1"/>
</dbReference>
<reference evidence="6" key="1">
    <citation type="submission" date="2018-08" db="EMBL/GenBank/DDBJ databases">
        <authorList>
            <person name="Cornetti L."/>
        </authorList>
    </citation>
    <scope>NUCLEOTIDE SEQUENCE</scope>
    <source>
        <strain evidence="6">IL-KID-3b-11</strain>
    </source>
</reference>
<dbReference type="GO" id="GO:0016020">
    <property type="term" value="C:membrane"/>
    <property type="evidence" value="ECO:0007669"/>
    <property type="project" value="TreeGrafter"/>
</dbReference>
<dbReference type="GO" id="GO:0008474">
    <property type="term" value="F:palmitoyl-(protein) hydrolase activity"/>
    <property type="evidence" value="ECO:0007669"/>
    <property type="project" value="TreeGrafter"/>
</dbReference>
<evidence type="ECO:0000256" key="3">
    <source>
        <dbReference type="SAM" id="MobiDB-lite"/>
    </source>
</evidence>
<dbReference type="SUPFAM" id="SSF53474">
    <property type="entry name" value="alpha/beta-Hydrolases"/>
    <property type="match status" value="1"/>
</dbReference>
<accession>A0A4Y7M1R3</accession>
<evidence type="ECO:0000256" key="4">
    <source>
        <dbReference type="SAM" id="Phobius"/>
    </source>
</evidence>
<feature type="transmembrane region" description="Helical" evidence="4">
    <location>
        <begin position="113"/>
        <end position="134"/>
    </location>
</feature>
<dbReference type="Gene3D" id="3.40.50.1820">
    <property type="entry name" value="alpha/beta hydrolase"/>
    <property type="match status" value="1"/>
</dbReference>
<sequence>MSPISAGPKPGFRAGSENPYPGKEGTTSSNTKSYSSDSLVSSLLCHAMACINIDEEKLLNNSASSPEKNPDFLVIRVIGRIVISVIKQCWALSSAMFITICIFYWIFGGTSAFILLCFSAAGIVYRAGDQLLYYPEVPLNSRIFVPAPNTLDLPFENVFIKSMDSTKLHAYFIPQPQMQQCATILFFHGNAGNIGHRLPNVKGLFKHLQANLLLVEYRGYGLSEGTPSESGLYRDAQAALNYLLSRQDIDQRKIFIFGRSLGGAVAIDLASRACNTEKIACVLIENSFTSIPDMATQILPWKGLRYLPLWFHKNKFQSKKKVTSVQCPMVFISGLSDQLVPPSMMVDLYTHCGSERKFMLQIPNGDHNGTWTKPFYYKQLEKAIQDVCSDRLLNQQHLQLLPVNAV</sequence>
<dbReference type="EMBL" id="LR004076">
    <property type="protein sequence ID" value="SVE73695.1"/>
    <property type="molecule type" value="mRNA"/>
</dbReference>
<keyword evidence="4" id="KW-1133">Transmembrane helix</keyword>
<proteinExistence type="evidence at transcript level"/>
<evidence type="ECO:0000256" key="2">
    <source>
        <dbReference type="ARBA" id="ARBA00042701"/>
    </source>
</evidence>
<evidence type="ECO:0000259" key="5">
    <source>
        <dbReference type="Pfam" id="PF00561"/>
    </source>
</evidence>
<name>A0A4Y7M1R3_9CRUS</name>
<dbReference type="Pfam" id="PF00561">
    <property type="entry name" value="Abhydrolase_1"/>
    <property type="match status" value="1"/>
</dbReference>
<evidence type="ECO:0000256" key="1">
    <source>
        <dbReference type="ARBA" id="ARBA00040125"/>
    </source>
</evidence>